<dbReference type="InterPro" id="IPR036237">
    <property type="entry name" value="Xyl_isomerase-like_sf"/>
</dbReference>
<evidence type="ECO:0000313" key="2">
    <source>
        <dbReference type="EMBL" id="SVA84363.1"/>
    </source>
</evidence>
<dbReference type="SUPFAM" id="SSF51658">
    <property type="entry name" value="Xylose isomerase-like"/>
    <property type="match status" value="1"/>
</dbReference>
<gene>
    <name evidence="2" type="ORF">METZ01_LOCUS137217</name>
</gene>
<reference evidence="2" key="1">
    <citation type="submission" date="2018-05" db="EMBL/GenBank/DDBJ databases">
        <authorList>
            <person name="Lanie J.A."/>
            <person name="Ng W.-L."/>
            <person name="Kazmierczak K.M."/>
            <person name="Andrzejewski T.M."/>
            <person name="Davidsen T.M."/>
            <person name="Wayne K.J."/>
            <person name="Tettelin H."/>
            <person name="Glass J.I."/>
            <person name="Rusch D."/>
            <person name="Podicherti R."/>
            <person name="Tsui H.-C.T."/>
            <person name="Winkler M.E."/>
        </authorList>
    </citation>
    <scope>NUCLEOTIDE SEQUENCE</scope>
</reference>
<dbReference type="EMBL" id="UINC01019986">
    <property type="protein sequence ID" value="SVA84363.1"/>
    <property type="molecule type" value="Genomic_DNA"/>
</dbReference>
<dbReference type="InterPro" id="IPR050312">
    <property type="entry name" value="IolE/XylAMocC-like"/>
</dbReference>
<sequence>MRLAKRLAPKTCQEWQNLDTPPSANSAFTQGMAHDIESRLAVCSWSLQPETPESLIAHLREIGIPRVQLALDPLRENPAAWGKTAELFAAQGIEIVSGMFGTIGEDYSSLDAIKETGGVVPDEHWDANWANIQAVAGIATRLGLKIVTFHAGFLPHEEIDPGFAKLLGRITQIADVFDANDIDLGFETGQETADTLRLFLEKLNRPSVGVNFDPANMILYGKGDPIDALETLAPFLKQCHIKDATITREPGTWGTEVTVGTGEVDWPAFFSTLAKVDFGGHCCIEREADDQRVADIRTAREFVTQL</sequence>
<evidence type="ECO:0000259" key="1">
    <source>
        <dbReference type="Pfam" id="PF01261"/>
    </source>
</evidence>
<dbReference type="Pfam" id="PF01261">
    <property type="entry name" value="AP_endonuc_2"/>
    <property type="match status" value="1"/>
</dbReference>
<dbReference type="AlphaFoldDB" id="A0A381Z6G6"/>
<dbReference type="PANTHER" id="PTHR12110">
    <property type="entry name" value="HYDROXYPYRUVATE ISOMERASE"/>
    <property type="match status" value="1"/>
</dbReference>
<feature type="domain" description="Xylose isomerase-like TIM barrel" evidence="1">
    <location>
        <begin position="82"/>
        <end position="304"/>
    </location>
</feature>
<name>A0A381Z6G6_9ZZZZ</name>
<protein>
    <recommendedName>
        <fullName evidence="1">Xylose isomerase-like TIM barrel domain-containing protein</fullName>
    </recommendedName>
</protein>
<proteinExistence type="predicted"/>
<accession>A0A381Z6G6</accession>
<dbReference type="InterPro" id="IPR013022">
    <property type="entry name" value="Xyl_isomerase-like_TIM-brl"/>
</dbReference>
<organism evidence="2">
    <name type="scientific">marine metagenome</name>
    <dbReference type="NCBI Taxonomy" id="408172"/>
    <lineage>
        <taxon>unclassified sequences</taxon>
        <taxon>metagenomes</taxon>
        <taxon>ecological metagenomes</taxon>
    </lineage>
</organism>
<dbReference type="Gene3D" id="3.20.20.150">
    <property type="entry name" value="Divalent-metal-dependent TIM barrel enzymes"/>
    <property type="match status" value="1"/>
</dbReference>